<organism evidence="2 3">
    <name type="scientific">Brevibacterium aurantiacum</name>
    <dbReference type="NCBI Taxonomy" id="273384"/>
    <lineage>
        <taxon>Bacteria</taxon>
        <taxon>Bacillati</taxon>
        <taxon>Actinomycetota</taxon>
        <taxon>Actinomycetes</taxon>
        <taxon>Micrococcales</taxon>
        <taxon>Brevibacteriaceae</taxon>
        <taxon>Brevibacterium</taxon>
    </lineage>
</organism>
<name>A0A2H1L0P2_BREAU</name>
<feature type="compositionally biased region" description="Polar residues" evidence="1">
    <location>
        <begin position="25"/>
        <end position="45"/>
    </location>
</feature>
<reference evidence="2 3" key="1">
    <citation type="submission" date="2017-03" db="EMBL/GenBank/DDBJ databases">
        <authorList>
            <person name="Afonso C.L."/>
            <person name="Miller P.J."/>
            <person name="Scott M.A."/>
            <person name="Spackman E."/>
            <person name="Goraichik I."/>
            <person name="Dimitrov K.M."/>
            <person name="Suarez D.L."/>
            <person name="Swayne D.E."/>
        </authorList>
    </citation>
    <scope>NUCLEOTIDE SEQUENCE [LARGE SCALE GENOMIC DNA]</scope>
    <source>
        <strain evidence="3">8(6)</strain>
    </source>
</reference>
<gene>
    <name evidence="2" type="ORF">BAURA86_04146</name>
</gene>
<dbReference type="AlphaFoldDB" id="A0A2H1L0P2"/>
<accession>A0A2H1L0P2</accession>
<feature type="region of interest" description="Disordered" evidence="1">
    <location>
        <begin position="1"/>
        <end position="45"/>
    </location>
</feature>
<proteinExistence type="predicted"/>
<dbReference type="EMBL" id="FXZI01000096">
    <property type="protein sequence ID" value="SMY05521.1"/>
    <property type="molecule type" value="Genomic_DNA"/>
</dbReference>
<evidence type="ECO:0000256" key="1">
    <source>
        <dbReference type="SAM" id="MobiDB-lite"/>
    </source>
</evidence>
<feature type="non-terminal residue" evidence="2">
    <location>
        <position position="45"/>
    </location>
</feature>
<sequence>MPSFKYSNENDERPRDVPGAFFAASPSSVSTASQRRTGSPQTQLP</sequence>
<protein>
    <submittedName>
        <fullName evidence="2">Uncharacterized protein</fullName>
    </submittedName>
</protein>
<evidence type="ECO:0000313" key="2">
    <source>
        <dbReference type="EMBL" id="SMY05521.1"/>
    </source>
</evidence>
<dbReference type="Proteomes" id="UP000234300">
    <property type="component" value="Unassembled WGS sequence"/>
</dbReference>
<evidence type="ECO:0000313" key="3">
    <source>
        <dbReference type="Proteomes" id="UP000234300"/>
    </source>
</evidence>